<gene>
    <name evidence="3" type="ORF">Q8814_18140</name>
</gene>
<keyword evidence="1" id="KW-1133">Transmembrane helix</keyword>
<evidence type="ECO:0000313" key="3">
    <source>
        <dbReference type="EMBL" id="MEE2034010.1"/>
    </source>
</evidence>
<proteinExistence type="predicted"/>
<dbReference type="RefSeq" id="WP_330153390.1">
    <property type="nucleotide sequence ID" value="NZ_JAUZMZ010000114.1"/>
</dbReference>
<feature type="transmembrane region" description="Helical" evidence="1">
    <location>
        <begin position="23"/>
        <end position="51"/>
    </location>
</feature>
<keyword evidence="1" id="KW-0812">Transmembrane</keyword>
<evidence type="ECO:0000256" key="1">
    <source>
        <dbReference type="SAM" id="Phobius"/>
    </source>
</evidence>
<comment type="caution">
    <text evidence="3">The sequence shown here is derived from an EMBL/GenBank/DDBJ whole genome shotgun (WGS) entry which is preliminary data.</text>
</comment>
<dbReference type="Pfam" id="PF23636">
    <property type="entry name" value="DUF7144"/>
    <property type="match status" value="1"/>
</dbReference>
<protein>
    <recommendedName>
        <fullName evidence="2">DUF7144 domain-containing protein</fullName>
    </recommendedName>
</protein>
<keyword evidence="4" id="KW-1185">Reference proteome</keyword>
<feature type="transmembrane region" description="Helical" evidence="1">
    <location>
        <begin position="95"/>
        <end position="114"/>
    </location>
</feature>
<feature type="domain" description="DUF7144" evidence="2">
    <location>
        <begin position="29"/>
        <end position="140"/>
    </location>
</feature>
<feature type="transmembrane region" description="Helical" evidence="1">
    <location>
        <begin position="120"/>
        <end position="139"/>
    </location>
</feature>
<sequence>MSEDVRTTQGGIDPDRRDVGQGIAAVTSIAAAALLVTVGVLQLLQGIAAVAKDEVFVIGLEYTYKFDISTWGWVHIVLGIVVALVGAVLFTGATWARVIAIVIAALSLVANFLWLPYYPWWSVLIIALDVVVIWAIATWEPRRVY</sequence>
<organism evidence="3 4">
    <name type="scientific">Rhodococcus chondri</name>
    <dbReference type="NCBI Taxonomy" id="3065941"/>
    <lineage>
        <taxon>Bacteria</taxon>
        <taxon>Bacillati</taxon>
        <taxon>Actinomycetota</taxon>
        <taxon>Actinomycetes</taxon>
        <taxon>Mycobacteriales</taxon>
        <taxon>Nocardiaceae</taxon>
        <taxon>Rhodococcus</taxon>
    </lineage>
</organism>
<evidence type="ECO:0000259" key="2">
    <source>
        <dbReference type="Pfam" id="PF23636"/>
    </source>
</evidence>
<feature type="transmembrane region" description="Helical" evidence="1">
    <location>
        <begin position="71"/>
        <end position="90"/>
    </location>
</feature>
<dbReference type="EMBL" id="JAUZMZ010000114">
    <property type="protein sequence ID" value="MEE2034010.1"/>
    <property type="molecule type" value="Genomic_DNA"/>
</dbReference>
<name>A0ABU7JVG4_9NOCA</name>
<evidence type="ECO:0000313" key="4">
    <source>
        <dbReference type="Proteomes" id="UP001331936"/>
    </source>
</evidence>
<accession>A0ABU7JVG4</accession>
<dbReference type="Proteomes" id="UP001331936">
    <property type="component" value="Unassembled WGS sequence"/>
</dbReference>
<keyword evidence="1" id="KW-0472">Membrane</keyword>
<reference evidence="3 4" key="1">
    <citation type="submission" date="2023-08" db="EMBL/GenBank/DDBJ databases">
        <authorList>
            <person name="Girao M."/>
            <person name="Carvalho M.F."/>
        </authorList>
    </citation>
    <scope>NUCLEOTIDE SEQUENCE [LARGE SCALE GENOMIC DNA]</scope>
    <source>
        <strain evidence="3 4">CC-R104</strain>
    </source>
</reference>
<dbReference type="InterPro" id="IPR055568">
    <property type="entry name" value="DUF7144"/>
</dbReference>